<accession>A0A1M4VY03</accession>
<dbReference type="EMBL" id="FQUM01000002">
    <property type="protein sequence ID" value="SHE73837.1"/>
    <property type="molecule type" value="Genomic_DNA"/>
</dbReference>
<dbReference type="Gene3D" id="2.40.50.140">
    <property type="entry name" value="Nucleic acid-binding proteins"/>
    <property type="match status" value="1"/>
</dbReference>
<reference evidence="2 3" key="1">
    <citation type="submission" date="2016-11" db="EMBL/GenBank/DDBJ databases">
        <authorList>
            <person name="Jaros S."/>
            <person name="Januszkiewicz K."/>
            <person name="Wedrychowicz H."/>
        </authorList>
    </citation>
    <scope>NUCLEOTIDE SEQUENCE [LARGE SCALE GENOMIC DNA]</scope>
    <source>
        <strain evidence="2 3">DSM 26910</strain>
    </source>
</reference>
<feature type="region of interest" description="Disordered" evidence="1">
    <location>
        <begin position="114"/>
        <end position="143"/>
    </location>
</feature>
<dbReference type="Pfam" id="PF11325">
    <property type="entry name" value="DUF3127"/>
    <property type="match status" value="1"/>
</dbReference>
<evidence type="ECO:0000313" key="3">
    <source>
        <dbReference type="Proteomes" id="UP000184164"/>
    </source>
</evidence>
<name>A0A1M4VY03_9BACT</name>
<proteinExistence type="predicted"/>
<evidence type="ECO:0000313" key="2">
    <source>
        <dbReference type="EMBL" id="SHE73837.1"/>
    </source>
</evidence>
<dbReference type="InterPro" id="IPR021474">
    <property type="entry name" value="DUF3127"/>
</dbReference>
<dbReference type="InterPro" id="IPR012340">
    <property type="entry name" value="NA-bd_OB-fold"/>
</dbReference>
<dbReference type="Proteomes" id="UP000184164">
    <property type="component" value="Unassembled WGS sequence"/>
</dbReference>
<organism evidence="2 3">
    <name type="scientific">Mariniphaga anaerophila</name>
    <dbReference type="NCBI Taxonomy" id="1484053"/>
    <lineage>
        <taxon>Bacteria</taxon>
        <taxon>Pseudomonadati</taxon>
        <taxon>Bacteroidota</taxon>
        <taxon>Bacteroidia</taxon>
        <taxon>Marinilabiliales</taxon>
        <taxon>Prolixibacteraceae</taxon>
        <taxon>Mariniphaga</taxon>
    </lineage>
</organism>
<dbReference type="AlphaFoldDB" id="A0A1M4VY03"/>
<protein>
    <recommendedName>
        <fullName evidence="4">DUF3127 domain-containing protein</fullName>
    </recommendedName>
</protein>
<sequence length="143" mass="16691">MDKKPFAISLQRVSFFYFRHMSLQVKGKIEQILQPESGVSRAGKEWKKQEFVIETEDQFPKKVCFTLFNDKNSLLEKVKEGDEVEVSFNLESREFNGRWYHNINAWKIDKVSDQGNFQDAPPEFRAEDIPPEPENDGSDGLPF</sequence>
<evidence type="ECO:0000256" key="1">
    <source>
        <dbReference type="SAM" id="MobiDB-lite"/>
    </source>
</evidence>
<dbReference type="STRING" id="1484053.SAMN05444274_102246"/>
<keyword evidence="3" id="KW-1185">Reference proteome</keyword>
<evidence type="ECO:0008006" key="4">
    <source>
        <dbReference type="Google" id="ProtNLM"/>
    </source>
</evidence>
<gene>
    <name evidence="2" type="ORF">SAMN05444274_102246</name>
</gene>